<dbReference type="EMBL" id="SMAR01000051">
    <property type="protein sequence ID" value="TCT29605.1"/>
    <property type="molecule type" value="Genomic_DNA"/>
</dbReference>
<evidence type="ECO:0000313" key="2">
    <source>
        <dbReference type="Proteomes" id="UP000295097"/>
    </source>
</evidence>
<comment type="caution">
    <text evidence="1">The sequence shown here is derived from an EMBL/GenBank/DDBJ whole genome shotgun (WGS) entry which is preliminary data.</text>
</comment>
<dbReference type="Proteomes" id="UP000295097">
    <property type="component" value="Unassembled WGS sequence"/>
</dbReference>
<sequence>MAMPEASVDEDDRMVFWKNQIRPAGQCAIIKAITETACVKTFPDDQFRLCVFAAYRSHVAAARFSVMDVSQLLPVPVYLPASQ</sequence>
<name>A0A4R3NJQ9_9HYPH</name>
<evidence type="ECO:0000313" key="1">
    <source>
        <dbReference type="EMBL" id="TCT29605.1"/>
    </source>
</evidence>
<organism evidence="1 2">
    <name type="scientific">Martelella mediterranea</name>
    <dbReference type="NCBI Taxonomy" id="293089"/>
    <lineage>
        <taxon>Bacteria</taxon>
        <taxon>Pseudomonadati</taxon>
        <taxon>Pseudomonadota</taxon>
        <taxon>Alphaproteobacteria</taxon>
        <taxon>Hyphomicrobiales</taxon>
        <taxon>Aurantimonadaceae</taxon>
        <taxon>Martelella</taxon>
    </lineage>
</organism>
<dbReference type="AlphaFoldDB" id="A0A4R3NJQ9"/>
<protein>
    <submittedName>
        <fullName evidence="1">Uncharacterized protein</fullName>
    </submittedName>
</protein>
<gene>
    <name evidence="1" type="ORF">EDC90_10512</name>
</gene>
<accession>A0A4R3NJQ9</accession>
<proteinExistence type="predicted"/>
<reference evidence="1 2" key="1">
    <citation type="submission" date="2019-03" db="EMBL/GenBank/DDBJ databases">
        <title>Freshwater and sediment microbial communities from various areas in North America, analyzing microbe dynamics in response to fracking.</title>
        <authorList>
            <person name="Lamendella R."/>
        </authorList>
    </citation>
    <scope>NUCLEOTIDE SEQUENCE [LARGE SCALE GENOMIC DNA]</scope>
    <source>
        <strain evidence="1 2">175.2</strain>
    </source>
</reference>
<keyword evidence="2" id="KW-1185">Reference proteome</keyword>